<feature type="domain" description="Integrator complex subunit 14 beta-barrel" evidence="4">
    <location>
        <begin position="1"/>
        <end position="35"/>
    </location>
</feature>
<dbReference type="InterPro" id="IPR039841">
    <property type="entry name" value="INTS14"/>
</dbReference>
<dbReference type="GO" id="GO:0032039">
    <property type="term" value="C:integrator complex"/>
    <property type="evidence" value="ECO:0007669"/>
    <property type="project" value="InterPro"/>
</dbReference>
<name>A0A6M2DZA0_XENCH</name>
<sequence>MVALVSIADVWFALAYSRADGRKKSGLMLAILKPGTKPLPGLGDIRSLGTEEQAPGMVIRPMEKRSYSQSTVTWIKHSGLQSDIQKLLRHARKLPEKTSHFYKELNRVRRAATSLGFIELLEAMALIFERECASLPDNASPDCALQLTHAAQQLRDPRSRDPSSSIGPVTTKYNLNTKV</sequence>
<dbReference type="PANTHER" id="PTHR13532:SF3">
    <property type="entry name" value="INTEGRATOR COMPLEX SUBUNIT 14"/>
    <property type="match status" value="1"/>
</dbReference>
<feature type="region of interest" description="Disordered" evidence="3">
    <location>
        <begin position="152"/>
        <end position="179"/>
    </location>
</feature>
<dbReference type="GO" id="GO:0034472">
    <property type="term" value="P:snRNA 3'-end processing"/>
    <property type="evidence" value="ECO:0007669"/>
    <property type="project" value="TreeGrafter"/>
</dbReference>
<evidence type="ECO:0000259" key="5">
    <source>
        <dbReference type="Pfam" id="PF20504"/>
    </source>
</evidence>
<protein>
    <submittedName>
        <fullName evidence="6">Putative product</fullName>
    </submittedName>
</protein>
<comment type="subcellular location">
    <subcellularLocation>
        <location evidence="1">Nucleus</location>
    </subcellularLocation>
</comment>
<dbReference type="AlphaFoldDB" id="A0A6M2DZA0"/>
<evidence type="ECO:0000256" key="1">
    <source>
        <dbReference type="ARBA" id="ARBA00004123"/>
    </source>
</evidence>
<feature type="compositionally biased region" description="Polar residues" evidence="3">
    <location>
        <begin position="166"/>
        <end position="179"/>
    </location>
</feature>
<organism evidence="6">
    <name type="scientific">Xenopsylla cheopis</name>
    <name type="common">Oriental rat flea</name>
    <name type="synonym">Pulex cheopis</name>
    <dbReference type="NCBI Taxonomy" id="163159"/>
    <lineage>
        <taxon>Eukaryota</taxon>
        <taxon>Metazoa</taxon>
        <taxon>Ecdysozoa</taxon>
        <taxon>Arthropoda</taxon>
        <taxon>Hexapoda</taxon>
        <taxon>Insecta</taxon>
        <taxon>Pterygota</taxon>
        <taxon>Neoptera</taxon>
        <taxon>Endopterygota</taxon>
        <taxon>Siphonaptera</taxon>
        <taxon>Pulicidae</taxon>
        <taxon>Xenopsyllinae</taxon>
        <taxon>Xenopsylla</taxon>
    </lineage>
</organism>
<evidence type="ECO:0000256" key="3">
    <source>
        <dbReference type="SAM" id="MobiDB-lite"/>
    </source>
</evidence>
<feature type="domain" description="Integrator complex subunit 14 C-terminal" evidence="5">
    <location>
        <begin position="72"/>
        <end position="174"/>
    </location>
</feature>
<dbReference type="InterPro" id="IPR046471">
    <property type="entry name" value="IntS14_C"/>
</dbReference>
<accession>A0A6M2DZA0</accession>
<proteinExistence type="predicted"/>
<dbReference type="EMBL" id="GIIL01007304">
    <property type="protein sequence ID" value="NOV51030.1"/>
    <property type="molecule type" value="Transcribed_RNA"/>
</dbReference>
<evidence type="ECO:0000313" key="6">
    <source>
        <dbReference type="EMBL" id="NOV51030.1"/>
    </source>
</evidence>
<dbReference type="Pfam" id="PF19435">
    <property type="entry name" value="IntS14_b-barrel"/>
    <property type="match status" value="1"/>
</dbReference>
<dbReference type="Pfam" id="PF20504">
    <property type="entry name" value="IntS14_C"/>
    <property type="match status" value="1"/>
</dbReference>
<reference evidence="6" key="1">
    <citation type="submission" date="2020-03" db="EMBL/GenBank/DDBJ databases">
        <title>Transcriptomic Profiling of the Digestive Tract of the Rat Flea, Xenopsylla cheopis, Following Blood Feeding and Infection with Yersinia pestis.</title>
        <authorList>
            <person name="Bland D.M."/>
            <person name="Martens C.A."/>
            <person name="Virtaneva K."/>
            <person name="Kanakabandi K."/>
            <person name="Long D."/>
            <person name="Rosenke R."/>
            <person name="Saturday G.A."/>
            <person name="Hoyt F.H."/>
            <person name="Bruno D.P."/>
            <person name="Ribeiro J.M.C."/>
            <person name="Hinnebusch J."/>
        </authorList>
    </citation>
    <scope>NUCLEOTIDE SEQUENCE</scope>
</reference>
<dbReference type="InterPro" id="IPR045814">
    <property type="entry name" value="IntS14_b-barrel"/>
</dbReference>
<keyword evidence="2" id="KW-0539">Nucleus</keyword>
<dbReference type="PANTHER" id="PTHR13532">
    <property type="match status" value="1"/>
</dbReference>
<evidence type="ECO:0000256" key="2">
    <source>
        <dbReference type="ARBA" id="ARBA00023242"/>
    </source>
</evidence>
<evidence type="ECO:0000259" key="4">
    <source>
        <dbReference type="Pfam" id="PF19435"/>
    </source>
</evidence>